<keyword evidence="2" id="KW-1185">Reference proteome</keyword>
<sequence length="265" mass="31176">MKLGMKTTRKGRVQKLGLASLMLTAFPDDGVWLMKCWRRGGGLWDDKSQKARIIEGKMEEAYRTCLDPSLKFLEDSTDFVDSHPHLAIPFMALRVELTFLKMLFWQLAYWDEPGYEQLRATTSDMEFGFKETLFKPIAKEICILILDEARKPVSYQQNQKMLLERDREIISFIDLIQQNIWALLNSNTEISAPVKQQIAFIQQKLDEFGRFSYPINHPVFKVKKLVELISLIRTWANHISCLVFLYWIDGNDEKWHLQWGLFFMI</sequence>
<name>A0AAV1DWP8_OLDCO</name>
<reference evidence="1" key="1">
    <citation type="submission" date="2023-03" db="EMBL/GenBank/DDBJ databases">
        <authorList>
            <person name="Julca I."/>
        </authorList>
    </citation>
    <scope>NUCLEOTIDE SEQUENCE</scope>
</reference>
<protein>
    <submittedName>
        <fullName evidence="1">OLC1v1012783C1</fullName>
    </submittedName>
</protein>
<evidence type="ECO:0000313" key="2">
    <source>
        <dbReference type="Proteomes" id="UP001161247"/>
    </source>
</evidence>
<dbReference type="AlphaFoldDB" id="A0AAV1DWP8"/>
<organism evidence="1 2">
    <name type="scientific">Oldenlandia corymbosa var. corymbosa</name>
    <dbReference type="NCBI Taxonomy" id="529605"/>
    <lineage>
        <taxon>Eukaryota</taxon>
        <taxon>Viridiplantae</taxon>
        <taxon>Streptophyta</taxon>
        <taxon>Embryophyta</taxon>
        <taxon>Tracheophyta</taxon>
        <taxon>Spermatophyta</taxon>
        <taxon>Magnoliopsida</taxon>
        <taxon>eudicotyledons</taxon>
        <taxon>Gunneridae</taxon>
        <taxon>Pentapetalae</taxon>
        <taxon>asterids</taxon>
        <taxon>lamiids</taxon>
        <taxon>Gentianales</taxon>
        <taxon>Rubiaceae</taxon>
        <taxon>Rubioideae</taxon>
        <taxon>Spermacoceae</taxon>
        <taxon>Hedyotis-Oldenlandia complex</taxon>
        <taxon>Oldenlandia</taxon>
    </lineage>
</organism>
<accession>A0AAV1DWP8</accession>
<evidence type="ECO:0000313" key="1">
    <source>
        <dbReference type="EMBL" id="CAI9112344.1"/>
    </source>
</evidence>
<dbReference type="EMBL" id="OX459124">
    <property type="protein sequence ID" value="CAI9112344.1"/>
    <property type="molecule type" value="Genomic_DNA"/>
</dbReference>
<proteinExistence type="predicted"/>
<gene>
    <name evidence="1" type="ORF">OLC1_LOCUS19560</name>
</gene>
<dbReference type="Proteomes" id="UP001161247">
    <property type="component" value="Chromosome 7"/>
</dbReference>